<dbReference type="Proteomes" id="UP001142393">
    <property type="component" value="Unassembled WGS sequence"/>
</dbReference>
<dbReference type="AlphaFoldDB" id="A0A9W8P1F4"/>
<evidence type="ECO:0000256" key="2">
    <source>
        <dbReference type="ARBA" id="ARBA00005179"/>
    </source>
</evidence>
<protein>
    <submittedName>
        <fullName evidence="13">Cytochrome P450</fullName>
    </submittedName>
</protein>
<dbReference type="PANTHER" id="PTHR46300:SF7">
    <property type="entry name" value="P450, PUTATIVE (EUROFUNG)-RELATED"/>
    <property type="match status" value="1"/>
</dbReference>
<dbReference type="Gene3D" id="1.10.630.10">
    <property type="entry name" value="Cytochrome P450"/>
    <property type="match status" value="1"/>
</dbReference>
<keyword evidence="7 9" id="KW-0408">Iron</keyword>
<evidence type="ECO:0000256" key="11">
    <source>
        <dbReference type="SAM" id="Phobius"/>
    </source>
</evidence>
<dbReference type="CDD" id="cd11065">
    <property type="entry name" value="CYP64-like"/>
    <property type="match status" value="1"/>
</dbReference>
<dbReference type="PROSITE" id="PS00086">
    <property type="entry name" value="CYTOCHROME_P450"/>
    <property type="match status" value="1"/>
</dbReference>
<dbReference type="PANTHER" id="PTHR46300">
    <property type="entry name" value="P450, PUTATIVE (EUROFUNG)-RELATED-RELATED"/>
    <property type="match status" value="1"/>
</dbReference>
<dbReference type="SUPFAM" id="SSF48264">
    <property type="entry name" value="Cytochrome P450"/>
    <property type="match status" value="1"/>
</dbReference>
<keyword evidence="6 10" id="KW-0560">Oxidoreductase</keyword>
<keyword evidence="12" id="KW-0732">Signal</keyword>
<evidence type="ECO:0000313" key="14">
    <source>
        <dbReference type="Proteomes" id="UP001142393"/>
    </source>
</evidence>
<name>A0A9W8P1F4_9AGAR</name>
<evidence type="ECO:0000313" key="13">
    <source>
        <dbReference type="EMBL" id="KAJ3745057.1"/>
    </source>
</evidence>
<dbReference type="GO" id="GO:0004497">
    <property type="term" value="F:monooxygenase activity"/>
    <property type="evidence" value="ECO:0007669"/>
    <property type="project" value="UniProtKB-KW"/>
</dbReference>
<evidence type="ECO:0000256" key="3">
    <source>
        <dbReference type="ARBA" id="ARBA00010617"/>
    </source>
</evidence>
<evidence type="ECO:0000256" key="5">
    <source>
        <dbReference type="ARBA" id="ARBA00022723"/>
    </source>
</evidence>
<comment type="cofactor">
    <cofactor evidence="1 9">
        <name>heme</name>
        <dbReference type="ChEBI" id="CHEBI:30413"/>
    </cofactor>
</comment>
<reference evidence="13 14" key="1">
    <citation type="journal article" date="2023" name="Proc. Natl. Acad. Sci. U.S.A.">
        <title>A global phylogenomic analysis of the shiitake genus Lentinula.</title>
        <authorList>
            <person name="Sierra-Patev S."/>
            <person name="Min B."/>
            <person name="Naranjo-Ortiz M."/>
            <person name="Looney B."/>
            <person name="Konkel Z."/>
            <person name="Slot J.C."/>
            <person name="Sakamoto Y."/>
            <person name="Steenwyk J.L."/>
            <person name="Rokas A."/>
            <person name="Carro J."/>
            <person name="Camarero S."/>
            <person name="Ferreira P."/>
            <person name="Molpeceres G."/>
            <person name="Ruiz-Duenas F.J."/>
            <person name="Serrano A."/>
            <person name="Henrissat B."/>
            <person name="Drula E."/>
            <person name="Hughes K.W."/>
            <person name="Mata J.L."/>
            <person name="Ishikawa N.K."/>
            <person name="Vargas-Isla R."/>
            <person name="Ushijima S."/>
            <person name="Smith C.A."/>
            <person name="Donoghue J."/>
            <person name="Ahrendt S."/>
            <person name="Andreopoulos W."/>
            <person name="He G."/>
            <person name="LaButti K."/>
            <person name="Lipzen A."/>
            <person name="Ng V."/>
            <person name="Riley R."/>
            <person name="Sandor L."/>
            <person name="Barry K."/>
            <person name="Martinez A.T."/>
            <person name="Xiao Y."/>
            <person name="Gibbons J.G."/>
            <person name="Terashima K."/>
            <person name="Grigoriev I.V."/>
            <person name="Hibbett D."/>
        </authorList>
    </citation>
    <scope>NUCLEOTIDE SEQUENCE [LARGE SCALE GENOMIC DNA]</scope>
    <source>
        <strain evidence="13 14">TFB7810</strain>
    </source>
</reference>
<dbReference type="InterPro" id="IPR050364">
    <property type="entry name" value="Cytochrome_P450_fung"/>
</dbReference>
<evidence type="ECO:0000256" key="7">
    <source>
        <dbReference type="ARBA" id="ARBA00023004"/>
    </source>
</evidence>
<feature type="signal peptide" evidence="12">
    <location>
        <begin position="1"/>
        <end position="27"/>
    </location>
</feature>
<dbReference type="InterPro" id="IPR002401">
    <property type="entry name" value="Cyt_P450_E_grp-I"/>
</dbReference>
<dbReference type="InterPro" id="IPR036396">
    <property type="entry name" value="Cyt_P450_sf"/>
</dbReference>
<evidence type="ECO:0000256" key="4">
    <source>
        <dbReference type="ARBA" id="ARBA00022617"/>
    </source>
</evidence>
<dbReference type="EMBL" id="JANVFU010000006">
    <property type="protein sequence ID" value="KAJ3745057.1"/>
    <property type="molecule type" value="Genomic_DNA"/>
</dbReference>
<dbReference type="PRINTS" id="PR00463">
    <property type="entry name" value="EP450I"/>
</dbReference>
<keyword evidence="14" id="KW-1185">Reference proteome</keyword>
<dbReference type="InterPro" id="IPR017972">
    <property type="entry name" value="Cyt_P450_CS"/>
</dbReference>
<evidence type="ECO:0000256" key="12">
    <source>
        <dbReference type="SAM" id="SignalP"/>
    </source>
</evidence>
<evidence type="ECO:0000256" key="1">
    <source>
        <dbReference type="ARBA" id="ARBA00001971"/>
    </source>
</evidence>
<keyword evidence="11" id="KW-0812">Transmembrane</keyword>
<feature type="binding site" description="axial binding residue" evidence="9">
    <location>
        <position position="452"/>
    </location>
    <ligand>
        <name>heme</name>
        <dbReference type="ChEBI" id="CHEBI:30413"/>
    </ligand>
    <ligandPart>
        <name>Fe</name>
        <dbReference type="ChEBI" id="CHEBI:18248"/>
    </ligandPart>
</feature>
<comment type="similarity">
    <text evidence="3 10">Belongs to the cytochrome P450 family.</text>
</comment>
<keyword evidence="4 9" id="KW-0349">Heme</keyword>
<dbReference type="Pfam" id="PF00067">
    <property type="entry name" value="p450"/>
    <property type="match status" value="1"/>
</dbReference>
<keyword evidence="8 10" id="KW-0503">Monooxygenase</keyword>
<dbReference type="PRINTS" id="PR00385">
    <property type="entry name" value="P450"/>
</dbReference>
<evidence type="ECO:0000256" key="8">
    <source>
        <dbReference type="ARBA" id="ARBA00023033"/>
    </source>
</evidence>
<dbReference type="InterPro" id="IPR001128">
    <property type="entry name" value="Cyt_P450"/>
</dbReference>
<keyword evidence="5 9" id="KW-0479">Metal-binding</keyword>
<comment type="pathway">
    <text evidence="2">Secondary metabolite biosynthesis.</text>
</comment>
<evidence type="ECO:0000256" key="6">
    <source>
        <dbReference type="ARBA" id="ARBA00023002"/>
    </source>
</evidence>
<feature type="transmembrane region" description="Helical" evidence="11">
    <location>
        <begin position="307"/>
        <end position="334"/>
    </location>
</feature>
<keyword evidence="11" id="KW-1133">Transmembrane helix</keyword>
<dbReference type="GO" id="GO:0020037">
    <property type="term" value="F:heme binding"/>
    <property type="evidence" value="ECO:0007669"/>
    <property type="project" value="InterPro"/>
</dbReference>
<accession>A0A9W8P1F4</accession>
<dbReference type="GO" id="GO:0016705">
    <property type="term" value="F:oxidoreductase activity, acting on paired donors, with incorporation or reduction of molecular oxygen"/>
    <property type="evidence" value="ECO:0007669"/>
    <property type="project" value="InterPro"/>
</dbReference>
<comment type="caution">
    <text evidence="13">The sequence shown here is derived from an EMBL/GenBank/DDBJ whole genome shotgun (WGS) entry which is preliminary data.</text>
</comment>
<evidence type="ECO:0000256" key="10">
    <source>
        <dbReference type="RuleBase" id="RU000461"/>
    </source>
</evidence>
<evidence type="ECO:0000256" key="9">
    <source>
        <dbReference type="PIRSR" id="PIRSR602401-1"/>
    </source>
</evidence>
<feature type="chain" id="PRO_5040929536" evidence="12">
    <location>
        <begin position="28"/>
        <end position="518"/>
    </location>
</feature>
<proteinExistence type="inferred from homology"/>
<sequence>MHMMSTFVTSLLVVCSILLIVFRPTRRQRIPYPPGPSSSPIIGNIFRVNLAQGAWKVFAQMKEQYGDIIFLHGLGTTVLVLNSQKAVNDLLEKNGSSYSHRPVFTVAGELMGLDQSLVLIPYGKEWREHRKLANIALSAVSVQKYRAIQEELSALLNRDILEKPDDFFMHVRLAAARVVMSVTYGFSVHDSDDKYITHAEKTMEIVTTATVPGAFLCDLLPFMKHLPKWLPFMQTAAHGRNMVDTLVDRPFEQVKSELVSDQVSTGFLSIRTPSPVLQASGTAADSLAKDLFSIVENNPESEHRIKWILGTMYGAGGEATYATVLTFIMAMALYPEKQMKAQQEIDSVVGTERMPTIADLPNLPYVKAVIKETMRWNPAFPLGVARRSSEDHVYEGYFIPKGTIVMPNIWAIASEPNPKYHSREFIPERFMDPLITTVDPSSYAFGFGRRYCPGRFLAENSVSIMISTMLAVFNISPSPNQKLEPDFSQNMISYPKPFNCKIAPRSENSAKLILQRTD</sequence>
<gene>
    <name evidence="13" type="ORF">DFH05DRAFT_1115458</name>
</gene>
<dbReference type="GO" id="GO:0005506">
    <property type="term" value="F:iron ion binding"/>
    <property type="evidence" value="ECO:0007669"/>
    <property type="project" value="InterPro"/>
</dbReference>
<keyword evidence="11" id="KW-0472">Membrane</keyword>
<organism evidence="13 14">
    <name type="scientific">Lentinula detonsa</name>
    <dbReference type="NCBI Taxonomy" id="2804962"/>
    <lineage>
        <taxon>Eukaryota</taxon>
        <taxon>Fungi</taxon>
        <taxon>Dikarya</taxon>
        <taxon>Basidiomycota</taxon>
        <taxon>Agaricomycotina</taxon>
        <taxon>Agaricomycetes</taxon>
        <taxon>Agaricomycetidae</taxon>
        <taxon>Agaricales</taxon>
        <taxon>Marasmiineae</taxon>
        <taxon>Omphalotaceae</taxon>
        <taxon>Lentinula</taxon>
    </lineage>
</organism>